<dbReference type="InterPro" id="IPR018062">
    <property type="entry name" value="HTH_AraC-typ_CS"/>
</dbReference>
<dbReference type="Gene3D" id="1.10.10.60">
    <property type="entry name" value="Homeodomain-like"/>
    <property type="match status" value="1"/>
</dbReference>
<dbReference type="SMART" id="SM00342">
    <property type="entry name" value="HTH_ARAC"/>
    <property type="match status" value="1"/>
</dbReference>
<name>A0ABS1DS85_RUBGE</name>
<dbReference type="InterPro" id="IPR009057">
    <property type="entry name" value="Homeodomain-like_sf"/>
</dbReference>
<dbReference type="InterPro" id="IPR037923">
    <property type="entry name" value="HTH-like"/>
</dbReference>
<dbReference type="PANTHER" id="PTHR47894:SF4">
    <property type="entry name" value="HTH-TYPE TRANSCRIPTIONAL REGULATOR GADX"/>
    <property type="match status" value="1"/>
</dbReference>
<dbReference type="PRINTS" id="PR00032">
    <property type="entry name" value="HTHARAC"/>
</dbReference>
<dbReference type="Proteomes" id="UP001041814">
    <property type="component" value="Unassembled WGS sequence"/>
</dbReference>
<evidence type="ECO:0000256" key="3">
    <source>
        <dbReference type="ARBA" id="ARBA00023163"/>
    </source>
</evidence>
<dbReference type="RefSeq" id="WP_346728232.1">
    <property type="nucleotide sequence ID" value="NZ_NRRU01000026.1"/>
</dbReference>
<comment type="caution">
    <text evidence="5">The sequence shown here is derived from an EMBL/GenBank/DDBJ whole genome shotgun (WGS) entry which is preliminary data.</text>
</comment>
<keyword evidence="2" id="KW-0238">DNA-binding</keyword>
<dbReference type="EMBL" id="NRRU01000026">
    <property type="protein sequence ID" value="MBK1712872.1"/>
    <property type="molecule type" value="Genomic_DNA"/>
</dbReference>
<gene>
    <name evidence="5" type="ORF">CKO43_08775</name>
</gene>
<keyword evidence="3" id="KW-0804">Transcription</keyword>
<dbReference type="SUPFAM" id="SSF51215">
    <property type="entry name" value="Regulatory protein AraC"/>
    <property type="match status" value="1"/>
</dbReference>
<evidence type="ECO:0000313" key="6">
    <source>
        <dbReference type="Proteomes" id="UP001041814"/>
    </source>
</evidence>
<dbReference type="PROSITE" id="PS01124">
    <property type="entry name" value="HTH_ARAC_FAMILY_2"/>
    <property type="match status" value="1"/>
</dbReference>
<sequence length="288" mass="30549">MSPGPLPTQDSGAQLRRVHLRPDLGAAAHVLQARSLRIVRVAIEAPALIIVTHGCKTVQVAGGTTVRAAPGQAVALAGGQIVDFANEAPPGARYEARWLVFGHAVCNSFAARQALQAAPNAHPHPARLLSELPQGLHEAFARACQALAPGSERPDAVVAHHLHEVMLWLALQGVAFSAHRAPPSLSERVRALLAGRLGHDWQAGQVAGELAMSEPTLRRRLAGEGHRFGDLLVDARMSFALTQLQASDQSIAAIAQNVGYASASRFAARFRHRFGFAPSAVRVNGREG</sequence>
<reference evidence="5" key="1">
    <citation type="submission" date="2017-08" db="EMBL/GenBank/DDBJ databases">
        <authorList>
            <person name="Imhoff J.F."/>
            <person name="Rahn T."/>
            <person name="Kuenzel S."/>
            <person name="Neulinger S.C."/>
        </authorList>
    </citation>
    <scope>NUCLEOTIDE SEQUENCE</scope>
    <source>
        <strain evidence="5">IM 151</strain>
    </source>
</reference>
<dbReference type="Pfam" id="PF12833">
    <property type="entry name" value="HTH_18"/>
    <property type="match status" value="1"/>
</dbReference>
<keyword evidence="6" id="KW-1185">Reference proteome</keyword>
<dbReference type="InterPro" id="IPR018060">
    <property type="entry name" value="HTH_AraC"/>
</dbReference>
<evidence type="ECO:0000259" key="4">
    <source>
        <dbReference type="PROSITE" id="PS01124"/>
    </source>
</evidence>
<keyword evidence="1" id="KW-0805">Transcription regulation</keyword>
<protein>
    <recommendedName>
        <fullName evidence="4">HTH araC/xylS-type domain-containing protein</fullName>
    </recommendedName>
</protein>
<organism evidence="5 6">
    <name type="scientific">Rubrivivax gelatinosus</name>
    <name type="common">Rhodocyclus gelatinosus</name>
    <name type="synonym">Rhodopseudomonas gelatinosa</name>
    <dbReference type="NCBI Taxonomy" id="28068"/>
    <lineage>
        <taxon>Bacteria</taxon>
        <taxon>Pseudomonadati</taxon>
        <taxon>Pseudomonadota</taxon>
        <taxon>Betaproteobacteria</taxon>
        <taxon>Burkholderiales</taxon>
        <taxon>Sphaerotilaceae</taxon>
        <taxon>Rubrivivax</taxon>
    </lineage>
</organism>
<dbReference type="PROSITE" id="PS00041">
    <property type="entry name" value="HTH_ARAC_FAMILY_1"/>
    <property type="match status" value="1"/>
</dbReference>
<dbReference type="InterPro" id="IPR020449">
    <property type="entry name" value="Tscrpt_reg_AraC-type_HTH"/>
</dbReference>
<reference evidence="5" key="2">
    <citation type="journal article" date="2020" name="Microorganisms">
        <title>Osmotic Adaptation and Compatible Solute Biosynthesis of Phototrophic Bacteria as Revealed from Genome Analyses.</title>
        <authorList>
            <person name="Imhoff J.F."/>
            <person name="Rahn T."/>
            <person name="Kunzel S."/>
            <person name="Keller A."/>
            <person name="Neulinger S.C."/>
        </authorList>
    </citation>
    <scope>NUCLEOTIDE SEQUENCE</scope>
    <source>
        <strain evidence="5">IM 151</strain>
    </source>
</reference>
<evidence type="ECO:0000256" key="1">
    <source>
        <dbReference type="ARBA" id="ARBA00023015"/>
    </source>
</evidence>
<proteinExistence type="predicted"/>
<feature type="domain" description="HTH araC/xylS-type" evidence="4">
    <location>
        <begin position="187"/>
        <end position="284"/>
    </location>
</feature>
<dbReference type="PANTHER" id="PTHR47894">
    <property type="entry name" value="HTH-TYPE TRANSCRIPTIONAL REGULATOR GADX"/>
    <property type="match status" value="1"/>
</dbReference>
<evidence type="ECO:0000313" key="5">
    <source>
        <dbReference type="EMBL" id="MBK1712872.1"/>
    </source>
</evidence>
<evidence type="ECO:0000256" key="2">
    <source>
        <dbReference type="ARBA" id="ARBA00023125"/>
    </source>
</evidence>
<accession>A0ABS1DS85</accession>
<dbReference type="SUPFAM" id="SSF46689">
    <property type="entry name" value="Homeodomain-like"/>
    <property type="match status" value="1"/>
</dbReference>